<evidence type="ECO:0000256" key="3">
    <source>
        <dbReference type="ARBA" id="ARBA00043952"/>
    </source>
</evidence>
<dbReference type="Gene3D" id="3.40.30.10">
    <property type="entry name" value="Glutaredoxin"/>
    <property type="match status" value="1"/>
</dbReference>
<evidence type="ECO:0000259" key="5">
    <source>
        <dbReference type="Pfam" id="PF01323"/>
    </source>
</evidence>
<evidence type="ECO:0000256" key="4">
    <source>
        <dbReference type="SAM" id="MobiDB-lite"/>
    </source>
</evidence>
<dbReference type="InterPro" id="IPR036249">
    <property type="entry name" value="Thioredoxin-like_sf"/>
</dbReference>
<dbReference type="Gene3D" id="2.130.10.10">
    <property type="entry name" value="YVTN repeat-like/Quinoprotein amine dehydrogenase"/>
    <property type="match status" value="1"/>
</dbReference>
<dbReference type="Pfam" id="PF01323">
    <property type="entry name" value="DSBA"/>
    <property type="match status" value="1"/>
</dbReference>
<dbReference type="InterPro" id="IPR001853">
    <property type="entry name" value="DSBA-like_thioredoxin_dom"/>
</dbReference>
<name>A0AAV9JII1_9PEZI</name>
<keyword evidence="2" id="KW-0677">Repeat</keyword>
<comment type="caution">
    <text evidence="6">The sequence shown here is derived from an EMBL/GenBank/DDBJ whole genome shotgun (WGS) entry which is preliminary data.</text>
</comment>
<proteinExistence type="predicted"/>
<comment type="pathway">
    <text evidence="3">Protein modification.</text>
</comment>
<accession>A0AAV9JII1</accession>
<evidence type="ECO:0000313" key="7">
    <source>
        <dbReference type="Proteomes" id="UP001324427"/>
    </source>
</evidence>
<dbReference type="GO" id="GO:0005737">
    <property type="term" value="C:cytoplasm"/>
    <property type="evidence" value="ECO:0007669"/>
    <property type="project" value="TreeGrafter"/>
</dbReference>
<evidence type="ECO:0000256" key="1">
    <source>
        <dbReference type="ARBA" id="ARBA00022574"/>
    </source>
</evidence>
<evidence type="ECO:0000256" key="2">
    <source>
        <dbReference type="ARBA" id="ARBA00022737"/>
    </source>
</evidence>
<feature type="domain" description="DSBA-like thioredoxin" evidence="5">
    <location>
        <begin position="6"/>
        <end position="205"/>
    </location>
</feature>
<dbReference type="AlphaFoldDB" id="A0AAV9JII1"/>
<dbReference type="PANTHER" id="PTHR46042">
    <property type="entry name" value="DIPHTHINE METHYLTRANSFERASE"/>
    <property type="match status" value="1"/>
</dbReference>
<reference evidence="6 7" key="1">
    <citation type="submission" date="2021-11" db="EMBL/GenBank/DDBJ databases">
        <title>Black yeast isolated from Biological Soil Crust.</title>
        <authorList>
            <person name="Kurbessoian T."/>
        </authorList>
    </citation>
    <scope>NUCLEOTIDE SEQUENCE [LARGE SCALE GENOMIC DNA]</scope>
    <source>
        <strain evidence="6 7">CCFEE 5522</strain>
    </source>
</reference>
<dbReference type="Proteomes" id="UP001324427">
    <property type="component" value="Unassembled WGS sequence"/>
</dbReference>
<dbReference type="GO" id="GO:0016491">
    <property type="term" value="F:oxidoreductase activity"/>
    <property type="evidence" value="ECO:0007669"/>
    <property type="project" value="InterPro"/>
</dbReference>
<dbReference type="InterPro" id="IPR015943">
    <property type="entry name" value="WD40/YVTN_repeat-like_dom_sf"/>
</dbReference>
<sequence length="599" mass="66158">MTNYKIDIVSDTVCPWCYVGKNRLDQAIRTHKQSNPSDTFTTTWYPFYLNPDAPPSVDKQAYYERKFGAQRTKVMQGHLARLGKQVGIDFAFGGNTGNTRDSHRLIQLAKTKGEHMQTKVVEQLFNAYFEAEEDITTRAVLIARGVKAGLDENDVRDWMENGKGGPEVDKEVAQAQHKSISGVPNFTINGKYEVQGAEEPTAFLQIFSEVKDTMEGVDGTKFGGENPQYFVVGTYYLHPKEKLQDAPEGSGAASPGERDSLDPEELQQRRSGSLILYQLDGDSVIHVATEPVPDFAILDIQWTPHTAALGNLLAVATSTGSLTFYRLGDDRGSRNLVLTCRKQICETSILVLSLAWHPDRPEVIGVTLSDGHVCLCESVEGMLWHQDSVVRVTNVQQHSLEAWTLAFSAPHDSPVDVLSGGDDMVLQRCSINDNDECSKIWQDRRIHQAGVTAILPLTSALVLTGSYDDHIRLISAPSTGRRQILAEQDLGGGVWRLKLLNADAAAQASASGTSSTLSDATRSLVVLASCMHAGTRILRLSRSDNDDWSFKVLGQFEEHESMNYGSDVQPGRGRLQTIVSTSFYDKLLCLWRFDIGSQE</sequence>
<gene>
    <name evidence="6" type="ORF">LTR36_003638</name>
</gene>
<dbReference type="EMBL" id="JAVFHQ010000021">
    <property type="protein sequence ID" value="KAK4545087.1"/>
    <property type="molecule type" value="Genomic_DNA"/>
</dbReference>
<dbReference type="GO" id="GO:0061685">
    <property type="term" value="F:diphthine methylesterase activity"/>
    <property type="evidence" value="ECO:0007669"/>
    <property type="project" value="TreeGrafter"/>
</dbReference>
<feature type="region of interest" description="Disordered" evidence="4">
    <location>
        <begin position="244"/>
        <end position="265"/>
    </location>
</feature>
<dbReference type="InterPro" id="IPR036322">
    <property type="entry name" value="WD40_repeat_dom_sf"/>
</dbReference>
<evidence type="ECO:0000313" key="6">
    <source>
        <dbReference type="EMBL" id="KAK4545087.1"/>
    </source>
</evidence>
<organism evidence="6 7">
    <name type="scientific">Oleoguttula mirabilis</name>
    <dbReference type="NCBI Taxonomy" id="1507867"/>
    <lineage>
        <taxon>Eukaryota</taxon>
        <taxon>Fungi</taxon>
        <taxon>Dikarya</taxon>
        <taxon>Ascomycota</taxon>
        <taxon>Pezizomycotina</taxon>
        <taxon>Dothideomycetes</taxon>
        <taxon>Dothideomycetidae</taxon>
        <taxon>Mycosphaerellales</taxon>
        <taxon>Teratosphaeriaceae</taxon>
        <taxon>Oleoguttula</taxon>
    </lineage>
</organism>
<dbReference type="SUPFAM" id="SSF50978">
    <property type="entry name" value="WD40 repeat-like"/>
    <property type="match status" value="1"/>
</dbReference>
<keyword evidence="7" id="KW-1185">Reference proteome</keyword>
<keyword evidence="1" id="KW-0853">WD repeat</keyword>
<protein>
    <recommendedName>
        <fullName evidence="5">DSBA-like thioredoxin domain-containing protein</fullName>
    </recommendedName>
</protein>
<dbReference type="PANTHER" id="PTHR46042:SF1">
    <property type="entry name" value="DIPHTHINE METHYLTRANSFERASE"/>
    <property type="match status" value="1"/>
</dbReference>
<dbReference type="InterPro" id="IPR052415">
    <property type="entry name" value="Diphthine_MTase"/>
</dbReference>
<dbReference type="GO" id="GO:0017183">
    <property type="term" value="P:protein histidyl modification to diphthamide"/>
    <property type="evidence" value="ECO:0007669"/>
    <property type="project" value="TreeGrafter"/>
</dbReference>
<dbReference type="CDD" id="cd03024">
    <property type="entry name" value="DsbA_FrnE"/>
    <property type="match status" value="1"/>
</dbReference>
<dbReference type="SUPFAM" id="SSF52833">
    <property type="entry name" value="Thioredoxin-like"/>
    <property type="match status" value="1"/>
</dbReference>